<name>A0A433VDX0_9CYAN</name>
<dbReference type="AlphaFoldDB" id="A0A433VDX0"/>
<protein>
    <recommendedName>
        <fullName evidence="4">Phosphate-binding protein</fullName>
    </recommendedName>
</protein>
<organism evidence="6 7">
    <name type="scientific">Dulcicalothrix desertica PCC 7102</name>
    <dbReference type="NCBI Taxonomy" id="232991"/>
    <lineage>
        <taxon>Bacteria</taxon>
        <taxon>Bacillati</taxon>
        <taxon>Cyanobacteriota</taxon>
        <taxon>Cyanophyceae</taxon>
        <taxon>Nostocales</taxon>
        <taxon>Calotrichaceae</taxon>
        <taxon>Dulcicalothrix</taxon>
    </lineage>
</organism>
<reference evidence="6" key="1">
    <citation type="submission" date="2018-12" db="EMBL/GenBank/DDBJ databases">
        <authorList>
            <person name="Will S."/>
            <person name="Neumann-Schaal M."/>
            <person name="Henke P."/>
        </authorList>
    </citation>
    <scope>NUCLEOTIDE SEQUENCE</scope>
    <source>
        <strain evidence="6">PCC 7102</strain>
    </source>
</reference>
<sequence>MNVVVKNLTLIAGMLALASCTSTSDQSAQTGTAPNLTQVSNSDTLTTIKIDGSSTVYPITAAIGKEYAANQKNKVQVQVNFSGTSGGFKKFCAGEIDISNASRPITTEEMEACRKNNVAYIEIPVAFDALSVVVHPQNTWAKDITVDELKKLWEPGAQGKITKWSQIRASWPDRPIKLFGAGKDSGTFDYFTEATVGKAKASRTDYTASEDDDVIANGVSKDPDALGYFGYAYYQEHKDKLRLVAVNNGKGAVLPETKTVENNTYQPLSRPLFIYINPEYTKNKGQAYQFVNYYLQKAPSVVSSLGYVPLPDEAYRIGYVQLNTGKIGTVYAGKPQLDLTIAEVLRKQKQF</sequence>
<evidence type="ECO:0000256" key="1">
    <source>
        <dbReference type="ARBA" id="ARBA00008725"/>
    </source>
</evidence>
<reference evidence="6" key="2">
    <citation type="journal article" date="2019" name="Genome Biol. Evol.">
        <title>Day and night: Metabolic profiles and evolutionary relationships of six axenic non-marine cyanobacteria.</title>
        <authorList>
            <person name="Will S.E."/>
            <person name="Henke P."/>
            <person name="Boedeker C."/>
            <person name="Huang S."/>
            <person name="Brinkmann H."/>
            <person name="Rohde M."/>
            <person name="Jarek M."/>
            <person name="Friedl T."/>
            <person name="Seufert S."/>
            <person name="Schumacher M."/>
            <person name="Overmann J."/>
            <person name="Neumann-Schaal M."/>
            <person name="Petersen J."/>
        </authorList>
    </citation>
    <scope>NUCLEOTIDE SEQUENCE [LARGE SCALE GENOMIC DNA]</scope>
    <source>
        <strain evidence="6">PCC 7102</strain>
    </source>
</reference>
<dbReference type="EMBL" id="RSCL01000011">
    <property type="protein sequence ID" value="RUT04306.1"/>
    <property type="molecule type" value="Genomic_DNA"/>
</dbReference>
<keyword evidence="2 4" id="KW-0813">Transport</keyword>
<dbReference type="GO" id="GO:0042301">
    <property type="term" value="F:phosphate ion binding"/>
    <property type="evidence" value="ECO:0007669"/>
    <property type="project" value="UniProtKB-UniRule"/>
</dbReference>
<keyword evidence="4" id="KW-0592">Phosphate transport</keyword>
<feature type="signal peptide" evidence="4">
    <location>
        <begin position="1"/>
        <end position="27"/>
    </location>
</feature>
<dbReference type="PANTHER" id="PTHR30570">
    <property type="entry name" value="PERIPLASMIC PHOSPHATE BINDING COMPONENT OF PHOSPHATE ABC TRANSPORTER"/>
    <property type="match status" value="1"/>
</dbReference>
<dbReference type="Proteomes" id="UP000271624">
    <property type="component" value="Unassembled WGS sequence"/>
</dbReference>
<dbReference type="GO" id="GO:0006817">
    <property type="term" value="P:phosphate ion transport"/>
    <property type="evidence" value="ECO:0007669"/>
    <property type="project" value="UniProtKB-UniRule"/>
</dbReference>
<evidence type="ECO:0000256" key="3">
    <source>
        <dbReference type="ARBA" id="ARBA00022729"/>
    </source>
</evidence>
<dbReference type="RefSeq" id="WP_127082926.1">
    <property type="nucleotide sequence ID" value="NZ_RSCL01000011.1"/>
</dbReference>
<dbReference type="PANTHER" id="PTHR30570:SF1">
    <property type="entry name" value="PHOSPHATE-BINDING PROTEIN PSTS"/>
    <property type="match status" value="1"/>
</dbReference>
<evidence type="ECO:0000313" key="7">
    <source>
        <dbReference type="Proteomes" id="UP000271624"/>
    </source>
</evidence>
<feature type="domain" description="PBP" evidence="5">
    <location>
        <begin position="42"/>
        <end position="295"/>
    </location>
</feature>
<dbReference type="Pfam" id="PF12849">
    <property type="entry name" value="PBP_like_2"/>
    <property type="match status" value="1"/>
</dbReference>
<evidence type="ECO:0000256" key="2">
    <source>
        <dbReference type="ARBA" id="ARBA00022448"/>
    </source>
</evidence>
<gene>
    <name evidence="6" type="ORF">DSM106972_045340</name>
</gene>
<dbReference type="PROSITE" id="PS51257">
    <property type="entry name" value="PROKAR_LIPOPROTEIN"/>
    <property type="match status" value="1"/>
</dbReference>
<accession>A0A433VDX0</accession>
<dbReference type="FunFam" id="3.40.190.10:FF:000156">
    <property type="entry name" value="Phosphate ABC transporter, phosphate-binding protein"/>
    <property type="match status" value="1"/>
</dbReference>
<keyword evidence="3 4" id="KW-0732">Signal</keyword>
<comment type="similarity">
    <text evidence="1 4">Belongs to the PstS family.</text>
</comment>
<dbReference type="InterPro" id="IPR011862">
    <property type="entry name" value="Phos-bd"/>
</dbReference>
<comment type="caution">
    <text evidence="6">The sequence shown here is derived from an EMBL/GenBank/DDBJ whole genome shotgun (WGS) entry which is preliminary data.</text>
</comment>
<evidence type="ECO:0000313" key="6">
    <source>
        <dbReference type="EMBL" id="RUT04306.1"/>
    </source>
</evidence>
<evidence type="ECO:0000259" key="5">
    <source>
        <dbReference type="Pfam" id="PF12849"/>
    </source>
</evidence>
<dbReference type="NCBIfam" id="TIGR02136">
    <property type="entry name" value="ptsS_2"/>
    <property type="match status" value="1"/>
</dbReference>
<dbReference type="CDD" id="cd13654">
    <property type="entry name" value="PBP2_phosphate_like_2"/>
    <property type="match status" value="1"/>
</dbReference>
<comment type="function">
    <text evidence="4">Involved in the system for phosphate transport across the cytoplasmic membrane.</text>
</comment>
<dbReference type="InterPro" id="IPR050811">
    <property type="entry name" value="Phosphate_ABC_transporter"/>
</dbReference>
<feature type="chain" id="PRO_5027148889" description="Phosphate-binding protein" evidence="4">
    <location>
        <begin position="28"/>
        <end position="351"/>
    </location>
</feature>
<evidence type="ECO:0000256" key="4">
    <source>
        <dbReference type="RuleBase" id="RU367119"/>
    </source>
</evidence>
<dbReference type="Gene3D" id="3.40.190.10">
    <property type="entry name" value="Periplasmic binding protein-like II"/>
    <property type="match status" value="2"/>
</dbReference>
<keyword evidence="7" id="KW-1185">Reference proteome</keyword>
<proteinExistence type="inferred from homology"/>
<dbReference type="SUPFAM" id="SSF53850">
    <property type="entry name" value="Periplasmic binding protein-like II"/>
    <property type="match status" value="1"/>
</dbReference>
<dbReference type="InterPro" id="IPR024370">
    <property type="entry name" value="PBP_domain"/>
</dbReference>
<dbReference type="OrthoDB" id="9790048at2"/>